<dbReference type="Proteomes" id="UP000031278">
    <property type="component" value="Unassembled WGS sequence"/>
</dbReference>
<dbReference type="GO" id="GO:0004516">
    <property type="term" value="F:nicotinate phosphoribosyltransferase activity"/>
    <property type="evidence" value="ECO:0007669"/>
    <property type="project" value="UniProtKB-UniRule"/>
</dbReference>
<dbReference type="SUPFAM" id="SSF51690">
    <property type="entry name" value="Nicotinate/Quinolinate PRTase C-terminal domain-like"/>
    <property type="match status" value="1"/>
</dbReference>
<dbReference type="EC" id="6.3.4.21" evidence="3 7"/>
<dbReference type="GO" id="GO:0034355">
    <property type="term" value="P:NAD+ biosynthetic process via the salvage pathway"/>
    <property type="evidence" value="ECO:0007669"/>
    <property type="project" value="TreeGrafter"/>
</dbReference>
<feature type="modified residue" description="Phosphohistidine; by autocatalysis" evidence="7">
    <location>
        <position position="224"/>
    </location>
</feature>
<dbReference type="GO" id="GO:0016757">
    <property type="term" value="F:glycosyltransferase activity"/>
    <property type="evidence" value="ECO:0007669"/>
    <property type="project" value="UniProtKB-KW"/>
</dbReference>
<dbReference type="InterPro" id="IPR040727">
    <property type="entry name" value="NAPRTase_N"/>
</dbReference>
<dbReference type="Pfam" id="PF17767">
    <property type="entry name" value="NAPRTase_N"/>
    <property type="match status" value="1"/>
</dbReference>
<comment type="similarity">
    <text evidence="2 7 8">Belongs to the NAPRTase family.</text>
</comment>
<proteinExistence type="inferred from homology"/>
<evidence type="ECO:0000313" key="12">
    <source>
        <dbReference type="Proteomes" id="UP000031278"/>
    </source>
</evidence>
<evidence type="ECO:0000256" key="6">
    <source>
        <dbReference type="ARBA" id="ARBA00022642"/>
    </source>
</evidence>
<evidence type="ECO:0000259" key="10">
    <source>
        <dbReference type="Pfam" id="PF17767"/>
    </source>
</evidence>
<dbReference type="AlphaFoldDB" id="A0A0B9H4B6"/>
<comment type="catalytic activity">
    <reaction evidence="7 8">
        <text>5-phospho-alpha-D-ribose 1-diphosphate + nicotinate + ATP + H2O = nicotinate beta-D-ribonucleotide + ADP + phosphate + diphosphate</text>
        <dbReference type="Rhea" id="RHEA:36163"/>
        <dbReference type="ChEBI" id="CHEBI:15377"/>
        <dbReference type="ChEBI" id="CHEBI:30616"/>
        <dbReference type="ChEBI" id="CHEBI:32544"/>
        <dbReference type="ChEBI" id="CHEBI:33019"/>
        <dbReference type="ChEBI" id="CHEBI:43474"/>
        <dbReference type="ChEBI" id="CHEBI:57502"/>
        <dbReference type="ChEBI" id="CHEBI:58017"/>
        <dbReference type="ChEBI" id="CHEBI:456216"/>
        <dbReference type="EC" id="6.3.4.21"/>
    </reaction>
</comment>
<evidence type="ECO:0000256" key="3">
    <source>
        <dbReference type="ARBA" id="ARBA00013236"/>
    </source>
</evidence>
<evidence type="ECO:0000256" key="1">
    <source>
        <dbReference type="ARBA" id="ARBA00004952"/>
    </source>
</evidence>
<dbReference type="RefSeq" id="WP_039461146.1">
    <property type="nucleotide sequence ID" value="NZ_JWLZ01000152.1"/>
</dbReference>
<accession>A0A0B9H4B6</accession>
<dbReference type="Pfam" id="PF04095">
    <property type="entry name" value="NAPRTase"/>
    <property type="match status" value="1"/>
</dbReference>
<feature type="domain" description="Nicotinate/nicotinamide phosphoribosyltransferase" evidence="9">
    <location>
        <begin position="172"/>
        <end position="397"/>
    </location>
</feature>
<sequence length="399" mass="45536">MNHFGHTGIIDSLLDTDAYKLHMQQAIFHQYPNVEAVAEFHCRSDEDLRPYSQEIQEHIERLAGLSFTQEEIEYLSTLSFFKADYLEFLQSFQLDSKQVHIDTSGDQLAITIKGKWLDIILWEVPLLAIICEVRCQHCYPDSTANDALASLKLKLANFYQRANDEGINIDAFSLVDFGTRRRFSRHVQHEVVDYLKEHMPEFKGTSNYHLARTRGLTPVGTQAHEWFQAHQQLAGELADSQQLALNRWLQEYPDTLGIALTDCINMDAFLRDFDLRLSERFIGLRHDSGDPIAWGEKAIAHYQSLGIDPKTKSLVFSDSLTLDKALTIYKHFAHRINISFGIGTQLTCDLPGVKTLNVVLKLTECEGRPVAKISDEPGKSICRDEDYLSQLRQAFKVVS</sequence>
<dbReference type="InterPro" id="IPR006406">
    <property type="entry name" value="Nic_PRibTrfase"/>
</dbReference>
<dbReference type="UniPathway" id="UPA00253">
    <property type="reaction ID" value="UER00457"/>
</dbReference>
<protein>
    <recommendedName>
        <fullName evidence="3 7">Nicotinate phosphoribosyltransferase</fullName>
        <shortName evidence="7">NAPRTase</shortName>
        <ecNumber evidence="3 7">6.3.4.21</ecNumber>
    </recommendedName>
</protein>
<keyword evidence="4 7" id="KW-0597">Phosphoprotein</keyword>
<dbReference type="SUPFAM" id="SSF54675">
    <property type="entry name" value="Nicotinate/Quinolinate PRTase N-terminal domain-like"/>
    <property type="match status" value="1"/>
</dbReference>
<dbReference type="InterPro" id="IPR041525">
    <property type="entry name" value="N/Namide_PRibTrfase"/>
</dbReference>
<evidence type="ECO:0000256" key="8">
    <source>
        <dbReference type="RuleBase" id="RU003838"/>
    </source>
</evidence>
<evidence type="ECO:0000313" key="11">
    <source>
        <dbReference type="EMBL" id="KHT63702.1"/>
    </source>
</evidence>
<keyword evidence="6 7" id="KW-0662">Pyridine nucleotide biosynthesis</keyword>
<feature type="domain" description="Nicotinate phosphoribosyltransferase N-terminal" evidence="10">
    <location>
        <begin position="14"/>
        <end position="130"/>
    </location>
</feature>
<name>A0A0B9H4B6_9GAMM</name>
<dbReference type="PIRSF" id="PIRSF000484">
    <property type="entry name" value="NAPRT"/>
    <property type="match status" value="1"/>
</dbReference>
<keyword evidence="11" id="KW-0328">Glycosyltransferase</keyword>
<keyword evidence="11" id="KW-0808">Transferase</keyword>
<dbReference type="NCBIfam" id="TIGR01514">
    <property type="entry name" value="NAPRTase"/>
    <property type="match status" value="1"/>
</dbReference>
<dbReference type="CDD" id="cd01401">
    <property type="entry name" value="PncB_like"/>
    <property type="match status" value="1"/>
</dbReference>
<comment type="function">
    <text evidence="7 8">Catalyzes the synthesis of beta-nicotinate D-ribonucleotide from nicotinate and 5-phospho-D-ribose 1-phosphate at the expense of ATP.</text>
</comment>
<evidence type="ECO:0000259" key="9">
    <source>
        <dbReference type="Pfam" id="PF04095"/>
    </source>
</evidence>
<dbReference type="HAMAP" id="MF_00570">
    <property type="entry name" value="NAPRTase"/>
    <property type="match status" value="1"/>
</dbReference>
<reference evidence="11 12" key="1">
    <citation type="submission" date="2014-12" db="EMBL/GenBank/DDBJ databases">
        <title>Genome sequencing of Photobacterium gaetbulicola AD005a.</title>
        <authorList>
            <person name="Adrian T.G.S."/>
            <person name="Chan K.G."/>
        </authorList>
    </citation>
    <scope>NUCLEOTIDE SEQUENCE [LARGE SCALE GENOMIC DNA]</scope>
    <source>
        <strain evidence="11 12">AD005a</strain>
    </source>
</reference>
<evidence type="ECO:0000256" key="5">
    <source>
        <dbReference type="ARBA" id="ARBA00022598"/>
    </source>
</evidence>
<dbReference type="EMBL" id="JWLZ01000152">
    <property type="protein sequence ID" value="KHT63702.1"/>
    <property type="molecule type" value="Genomic_DNA"/>
</dbReference>
<dbReference type="InterPro" id="IPR036068">
    <property type="entry name" value="Nicotinate_pribotase-like_C"/>
</dbReference>
<evidence type="ECO:0000256" key="7">
    <source>
        <dbReference type="HAMAP-Rule" id="MF_00570"/>
    </source>
</evidence>
<dbReference type="PANTHER" id="PTHR11098">
    <property type="entry name" value="NICOTINATE PHOSPHORIBOSYLTRANSFERASE"/>
    <property type="match status" value="1"/>
</dbReference>
<dbReference type="Gene3D" id="3.20.140.10">
    <property type="entry name" value="nicotinate phosphoribosyltransferase"/>
    <property type="match status" value="1"/>
</dbReference>
<dbReference type="NCBIfam" id="NF003704">
    <property type="entry name" value="PRK05321.1"/>
    <property type="match status" value="1"/>
</dbReference>
<evidence type="ECO:0000256" key="4">
    <source>
        <dbReference type="ARBA" id="ARBA00022553"/>
    </source>
</evidence>
<evidence type="ECO:0000256" key="2">
    <source>
        <dbReference type="ARBA" id="ARBA00010897"/>
    </source>
</evidence>
<organism evidence="11 12">
    <name type="scientific">Photobacterium gaetbulicola</name>
    <dbReference type="NCBI Taxonomy" id="1295392"/>
    <lineage>
        <taxon>Bacteria</taxon>
        <taxon>Pseudomonadati</taxon>
        <taxon>Pseudomonadota</taxon>
        <taxon>Gammaproteobacteria</taxon>
        <taxon>Vibrionales</taxon>
        <taxon>Vibrionaceae</taxon>
        <taxon>Photobacterium</taxon>
    </lineage>
</organism>
<dbReference type="InterPro" id="IPR007229">
    <property type="entry name" value="Nic_PRibTrfase-Fam"/>
</dbReference>
<comment type="PTM">
    <text evidence="7 8">Transiently phosphorylated on a His residue during the reaction cycle. Phosphorylation strongly increases the affinity for substrates and increases the rate of nicotinate D-ribonucleotide production. Dephosphorylation regenerates the low-affinity form of the enzyme, leading to product release.</text>
</comment>
<dbReference type="PANTHER" id="PTHR11098:SF1">
    <property type="entry name" value="NICOTINATE PHOSPHORIBOSYLTRANSFERASE"/>
    <property type="match status" value="1"/>
</dbReference>
<keyword evidence="5 7" id="KW-0436">Ligase</keyword>
<gene>
    <name evidence="7" type="primary">pncB</name>
    <name evidence="11" type="ORF">RJ45_10110</name>
</gene>
<comment type="caution">
    <text evidence="11">The sequence shown here is derived from an EMBL/GenBank/DDBJ whole genome shotgun (WGS) entry which is preliminary data.</text>
</comment>
<dbReference type="GO" id="GO:0005829">
    <property type="term" value="C:cytosol"/>
    <property type="evidence" value="ECO:0007669"/>
    <property type="project" value="TreeGrafter"/>
</dbReference>
<comment type="pathway">
    <text evidence="1 7 8">Cofactor biosynthesis; NAD(+) biosynthesis; nicotinate D-ribonucleotide from nicotinate: step 1/1.</text>
</comment>